<dbReference type="NCBIfam" id="TIGR01280">
    <property type="entry name" value="xseB"/>
    <property type="match status" value="1"/>
</dbReference>
<comment type="subcellular location">
    <subcellularLocation>
        <location evidence="6">Cytoplasm</location>
    </subcellularLocation>
</comment>
<accession>A0A433VJ15</accession>
<evidence type="ECO:0000256" key="5">
    <source>
        <dbReference type="ARBA" id="ARBA00022839"/>
    </source>
</evidence>
<keyword evidence="2 6" id="KW-0963">Cytoplasm</keyword>
<keyword evidence="8" id="KW-1185">Reference proteome</keyword>
<evidence type="ECO:0000313" key="7">
    <source>
        <dbReference type="EMBL" id="RUT06046.1"/>
    </source>
</evidence>
<dbReference type="Gene3D" id="1.10.287.1040">
    <property type="entry name" value="Exonuclease VII, small subunit"/>
    <property type="match status" value="1"/>
</dbReference>
<reference evidence="7" key="1">
    <citation type="submission" date="2018-12" db="EMBL/GenBank/DDBJ databases">
        <authorList>
            <person name="Will S."/>
            <person name="Neumann-Schaal M."/>
            <person name="Henke P."/>
        </authorList>
    </citation>
    <scope>NUCLEOTIDE SEQUENCE</scope>
    <source>
        <strain evidence="7">PCC 7102</strain>
    </source>
</reference>
<keyword evidence="5 6" id="KW-0269">Exonuclease</keyword>
<comment type="similarity">
    <text evidence="1 6">Belongs to the XseB family.</text>
</comment>
<gene>
    <name evidence="6" type="primary">xseB</name>
    <name evidence="7" type="ORF">DSM106972_032520</name>
</gene>
<evidence type="ECO:0000313" key="8">
    <source>
        <dbReference type="Proteomes" id="UP000271624"/>
    </source>
</evidence>
<dbReference type="GO" id="GO:0009318">
    <property type="term" value="C:exodeoxyribonuclease VII complex"/>
    <property type="evidence" value="ECO:0007669"/>
    <property type="project" value="UniProtKB-UniRule"/>
</dbReference>
<protein>
    <recommendedName>
        <fullName evidence="6">Exodeoxyribonuclease 7 small subunit</fullName>
        <ecNumber evidence="6">3.1.11.6</ecNumber>
    </recommendedName>
    <alternativeName>
        <fullName evidence="6">Exodeoxyribonuclease VII small subunit</fullName>
        <shortName evidence="6">Exonuclease VII small subunit</shortName>
    </alternativeName>
</protein>
<dbReference type="SUPFAM" id="SSF116842">
    <property type="entry name" value="XseB-like"/>
    <property type="match status" value="1"/>
</dbReference>
<proteinExistence type="inferred from homology"/>
<dbReference type="GO" id="GO:0008855">
    <property type="term" value="F:exodeoxyribonuclease VII activity"/>
    <property type="evidence" value="ECO:0007669"/>
    <property type="project" value="UniProtKB-UniRule"/>
</dbReference>
<dbReference type="Pfam" id="PF02609">
    <property type="entry name" value="Exonuc_VII_S"/>
    <property type="match status" value="1"/>
</dbReference>
<evidence type="ECO:0000256" key="6">
    <source>
        <dbReference type="HAMAP-Rule" id="MF_00337"/>
    </source>
</evidence>
<name>A0A433VJ15_9CYAN</name>
<evidence type="ECO:0000256" key="4">
    <source>
        <dbReference type="ARBA" id="ARBA00022801"/>
    </source>
</evidence>
<dbReference type="OrthoDB" id="427334at2"/>
<dbReference type="GO" id="GO:0006308">
    <property type="term" value="P:DNA catabolic process"/>
    <property type="evidence" value="ECO:0007669"/>
    <property type="project" value="UniProtKB-UniRule"/>
</dbReference>
<dbReference type="EMBL" id="RSCL01000007">
    <property type="protein sequence ID" value="RUT06046.1"/>
    <property type="molecule type" value="Genomic_DNA"/>
</dbReference>
<dbReference type="RefSeq" id="WP_127081730.1">
    <property type="nucleotide sequence ID" value="NZ_RSCL01000007.1"/>
</dbReference>
<keyword evidence="3 6" id="KW-0540">Nuclease</keyword>
<evidence type="ECO:0000256" key="2">
    <source>
        <dbReference type="ARBA" id="ARBA00022490"/>
    </source>
</evidence>
<organism evidence="7 8">
    <name type="scientific">Dulcicalothrix desertica PCC 7102</name>
    <dbReference type="NCBI Taxonomy" id="232991"/>
    <lineage>
        <taxon>Bacteria</taxon>
        <taxon>Bacillati</taxon>
        <taxon>Cyanobacteriota</taxon>
        <taxon>Cyanophyceae</taxon>
        <taxon>Nostocales</taxon>
        <taxon>Calotrichaceae</taxon>
        <taxon>Dulcicalothrix</taxon>
    </lineage>
</organism>
<dbReference type="GO" id="GO:0005737">
    <property type="term" value="C:cytoplasm"/>
    <property type="evidence" value="ECO:0007669"/>
    <property type="project" value="UniProtKB-SubCell"/>
</dbReference>
<comment type="catalytic activity">
    <reaction evidence="6">
        <text>Exonucleolytic cleavage in either 5'- to 3'- or 3'- to 5'-direction to yield nucleoside 5'-phosphates.</text>
        <dbReference type="EC" id="3.1.11.6"/>
    </reaction>
</comment>
<dbReference type="PIRSF" id="PIRSF006488">
    <property type="entry name" value="Exonuc_VII_S"/>
    <property type="match status" value="1"/>
</dbReference>
<dbReference type="InterPro" id="IPR037004">
    <property type="entry name" value="Exonuc_VII_ssu_sf"/>
</dbReference>
<dbReference type="EC" id="3.1.11.6" evidence="6"/>
<comment type="caution">
    <text evidence="7">The sequence shown here is derived from an EMBL/GenBank/DDBJ whole genome shotgun (WGS) entry which is preliminary data.</text>
</comment>
<dbReference type="Proteomes" id="UP000271624">
    <property type="component" value="Unassembled WGS sequence"/>
</dbReference>
<dbReference type="InterPro" id="IPR003761">
    <property type="entry name" value="Exonuc_VII_S"/>
</dbReference>
<keyword evidence="4 6" id="KW-0378">Hydrolase</keyword>
<reference evidence="7" key="2">
    <citation type="journal article" date="2019" name="Genome Biol. Evol.">
        <title>Day and night: Metabolic profiles and evolutionary relationships of six axenic non-marine cyanobacteria.</title>
        <authorList>
            <person name="Will S.E."/>
            <person name="Henke P."/>
            <person name="Boedeker C."/>
            <person name="Huang S."/>
            <person name="Brinkmann H."/>
            <person name="Rohde M."/>
            <person name="Jarek M."/>
            <person name="Friedl T."/>
            <person name="Seufert S."/>
            <person name="Schumacher M."/>
            <person name="Overmann J."/>
            <person name="Neumann-Schaal M."/>
            <person name="Petersen J."/>
        </authorList>
    </citation>
    <scope>NUCLEOTIDE SEQUENCE [LARGE SCALE GENOMIC DNA]</scope>
    <source>
        <strain evidence="7">PCC 7102</strain>
    </source>
</reference>
<evidence type="ECO:0000256" key="3">
    <source>
        <dbReference type="ARBA" id="ARBA00022722"/>
    </source>
</evidence>
<comment type="function">
    <text evidence="6">Bidirectionally degrades single-stranded DNA into large acid-insoluble oligonucleotides, which are then degraded further into small acid-soluble oligonucleotides.</text>
</comment>
<dbReference type="AlphaFoldDB" id="A0A433VJ15"/>
<sequence>MIKGKKITNDEFSYEAKVAEIDSIISKIEAGELDLAEVFEQFATAVQYIKECDSFLQAKQEQVDILVETLQDESSE</sequence>
<dbReference type="HAMAP" id="MF_00337">
    <property type="entry name" value="Exonuc_7_S"/>
    <property type="match status" value="1"/>
</dbReference>
<evidence type="ECO:0000256" key="1">
    <source>
        <dbReference type="ARBA" id="ARBA00009998"/>
    </source>
</evidence>
<comment type="subunit">
    <text evidence="6">Heterooligomer composed of large and small subunits.</text>
</comment>